<reference evidence="1 2" key="1">
    <citation type="submission" date="2019-07" db="EMBL/GenBank/DDBJ databases">
        <title>Shewanella sp. YLB-06 whole genomic sequence.</title>
        <authorList>
            <person name="Yu L."/>
        </authorList>
    </citation>
    <scope>NUCLEOTIDE SEQUENCE [LARGE SCALE GENOMIC DNA]</scope>
    <source>
        <strain evidence="1 2">YLB-06</strain>
    </source>
</reference>
<keyword evidence="2" id="KW-1185">Reference proteome</keyword>
<gene>
    <name evidence="1" type="ORF">FM037_08750</name>
</gene>
<accession>A0ABX5X1Y5</accession>
<protein>
    <submittedName>
        <fullName evidence="1">Uncharacterized protein</fullName>
    </submittedName>
</protein>
<name>A0ABX5X1Y5_9GAMM</name>
<organism evidence="1 2">
    <name type="scientific">Shewanella psychropiezotolerans</name>
    <dbReference type="NCBI Taxonomy" id="2593655"/>
    <lineage>
        <taxon>Bacteria</taxon>
        <taxon>Pseudomonadati</taxon>
        <taxon>Pseudomonadota</taxon>
        <taxon>Gammaproteobacteria</taxon>
        <taxon>Alteromonadales</taxon>
        <taxon>Shewanellaceae</taxon>
        <taxon>Shewanella</taxon>
    </lineage>
</organism>
<proteinExistence type="predicted"/>
<dbReference type="EMBL" id="CP041614">
    <property type="protein sequence ID" value="QDO83301.1"/>
    <property type="molecule type" value="Genomic_DNA"/>
</dbReference>
<dbReference type="Proteomes" id="UP000315947">
    <property type="component" value="Chromosome"/>
</dbReference>
<evidence type="ECO:0000313" key="2">
    <source>
        <dbReference type="Proteomes" id="UP000315947"/>
    </source>
</evidence>
<sequence length="108" mass="12243">MTESEFVSTIYNAIKIGDIIHKPRVTSAILDIKENGNIYYRIGEADKKFVSTRELVDVYAVLSTNQLSIKEICNIASASCNSTTIQWLLTHARLAKRNQHGHFSKSWE</sequence>
<evidence type="ECO:0000313" key="1">
    <source>
        <dbReference type="EMBL" id="QDO83301.1"/>
    </source>
</evidence>
<dbReference type="RefSeq" id="WP_144045680.1">
    <property type="nucleotide sequence ID" value="NZ_CP041614.1"/>
</dbReference>